<name>A0A0R3E3I5_9BRAD</name>
<evidence type="ECO:0008006" key="4">
    <source>
        <dbReference type="Google" id="ProtNLM"/>
    </source>
</evidence>
<organism evidence="2 3">
    <name type="scientific">Bradyrhizobium manausense</name>
    <dbReference type="NCBI Taxonomy" id="989370"/>
    <lineage>
        <taxon>Bacteria</taxon>
        <taxon>Pseudomonadati</taxon>
        <taxon>Pseudomonadota</taxon>
        <taxon>Alphaproteobacteria</taxon>
        <taxon>Hyphomicrobiales</taxon>
        <taxon>Nitrobacteraceae</taxon>
        <taxon>Bradyrhizobium</taxon>
    </lineage>
</organism>
<dbReference type="RefSeq" id="WP_057745935.1">
    <property type="nucleotide sequence ID" value="NZ_LJYG01000045.1"/>
</dbReference>
<keyword evidence="1" id="KW-0732">Signal</keyword>
<proteinExistence type="predicted"/>
<comment type="caution">
    <text evidence="2">The sequence shown here is derived from an EMBL/GenBank/DDBJ whole genome shotgun (WGS) entry which is preliminary data.</text>
</comment>
<reference evidence="2 3" key="1">
    <citation type="submission" date="2015-09" db="EMBL/GenBank/DDBJ databases">
        <title>Draft Genome Sequence of Bradyrhizobium manausense Strain BR 3351T, a Novel Symbiotic Nitrogen-Fixing Alphaproteobacterium Isolated from Brazilian Amazon Rain Forest.</title>
        <authorList>
            <person name="De Araujo J.L."/>
            <person name="Zilli J.E."/>
        </authorList>
    </citation>
    <scope>NUCLEOTIDE SEQUENCE [LARGE SCALE GENOMIC DNA]</scope>
    <source>
        <strain evidence="2 3">BR3351</strain>
    </source>
</reference>
<keyword evidence="3" id="KW-1185">Reference proteome</keyword>
<dbReference type="OrthoDB" id="8127218at2"/>
<evidence type="ECO:0000256" key="1">
    <source>
        <dbReference type="SAM" id="SignalP"/>
    </source>
</evidence>
<accession>A0A0R3E3I5</accession>
<feature type="chain" id="PRO_5006436031" description="Porin" evidence="1">
    <location>
        <begin position="21"/>
        <end position="80"/>
    </location>
</feature>
<dbReference type="AlphaFoldDB" id="A0A0R3E3I5"/>
<gene>
    <name evidence="2" type="ORF">AOQ71_11155</name>
</gene>
<evidence type="ECO:0000313" key="2">
    <source>
        <dbReference type="EMBL" id="KRQ14989.1"/>
    </source>
</evidence>
<sequence length="80" mass="8281">MRILASVVVVACFAALPCAAQTILKSEPLMLAPYEVAFVKDASCPSGKVLKVTGAIRGLHRRKACVSLAGEQASLAIATP</sequence>
<protein>
    <recommendedName>
        <fullName evidence="4">Porin</fullName>
    </recommendedName>
</protein>
<dbReference type="EMBL" id="LJYG01000045">
    <property type="protein sequence ID" value="KRQ14989.1"/>
    <property type="molecule type" value="Genomic_DNA"/>
</dbReference>
<feature type="signal peptide" evidence="1">
    <location>
        <begin position="1"/>
        <end position="20"/>
    </location>
</feature>
<dbReference type="Proteomes" id="UP000051936">
    <property type="component" value="Unassembled WGS sequence"/>
</dbReference>
<evidence type="ECO:0000313" key="3">
    <source>
        <dbReference type="Proteomes" id="UP000051936"/>
    </source>
</evidence>